<comment type="caution">
    <text evidence="2">The sequence shown here is derived from an EMBL/GenBank/DDBJ whole genome shotgun (WGS) entry which is preliminary data.</text>
</comment>
<protein>
    <submittedName>
        <fullName evidence="2">Uncharacterized protein</fullName>
    </submittedName>
</protein>
<reference evidence="2 3" key="1">
    <citation type="submission" date="2020-10" db="EMBL/GenBank/DDBJ databases">
        <title>Plant Genome Project.</title>
        <authorList>
            <person name="Zhang R.-G."/>
        </authorList>
    </citation>
    <scope>NUCLEOTIDE SEQUENCE [LARGE SCALE GENOMIC DNA]</scope>
    <source>
        <strain evidence="2">FAFU-HL-1</strain>
        <tissue evidence="2">Leaf</tissue>
    </source>
</reference>
<name>A0A835MK39_9ROSI</name>
<gene>
    <name evidence="2" type="ORF">SADUNF_Sadunf17G0094500</name>
</gene>
<keyword evidence="3" id="KW-1185">Reference proteome</keyword>
<evidence type="ECO:0000313" key="3">
    <source>
        <dbReference type="Proteomes" id="UP000657918"/>
    </source>
</evidence>
<dbReference type="Proteomes" id="UP000657918">
    <property type="component" value="Unassembled WGS sequence"/>
</dbReference>
<proteinExistence type="predicted"/>
<dbReference type="EMBL" id="JADGMS010000017">
    <property type="protein sequence ID" value="KAF9663846.1"/>
    <property type="molecule type" value="Genomic_DNA"/>
</dbReference>
<organism evidence="2 3">
    <name type="scientific">Salix dunnii</name>
    <dbReference type="NCBI Taxonomy" id="1413687"/>
    <lineage>
        <taxon>Eukaryota</taxon>
        <taxon>Viridiplantae</taxon>
        <taxon>Streptophyta</taxon>
        <taxon>Embryophyta</taxon>
        <taxon>Tracheophyta</taxon>
        <taxon>Spermatophyta</taxon>
        <taxon>Magnoliopsida</taxon>
        <taxon>eudicotyledons</taxon>
        <taxon>Gunneridae</taxon>
        <taxon>Pentapetalae</taxon>
        <taxon>rosids</taxon>
        <taxon>fabids</taxon>
        <taxon>Malpighiales</taxon>
        <taxon>Salicaceae</taxon>
        <taxon>Saliceae</taxon>
        <taxon>Salix</taxon>
    </lineage>
</organism>
<dbReference type="OrthoDB" id="850720at2759"/>
<dbReference type="AlphaFoldDB" id="A0A835MK39"/>
<evidence type="ECO:0000313" key="2">
    <source>
        <dbReference type="EMBL" id="KAF9663846.1"/>
    </source>
</evidence>
<evidence type="ECO:0000256" key="1">
    <source>
        <dbReference type="SAM" id="MobiDB-lite"/>
    </source>
</evidence>
<sequence>MDGDLPLYSIADSNLDLEFMMDSEINRILVGSSPGVAGLDPSKIPFQVGQNQRYGLGQKSTKRRPRVVLLVHSALWRMKGKHELTSPSLPRGSSYHLQRRPSLPPYPSYTEVAARFDLQP</sequence>
<feature type="region of interest" description="Disordered" evidence="1">
    <location>
        <begin position="82"/>
        <end position="102"/>
    </location>
</feature>
<accession>A0A835MK39</accession>